<name>A0AA37GGE8_9PEZI</name>
<protein>
    <submittedName>
        <fullName evidence="1">Uncharacterized protein</fullName>
    </submittedName>
</protein>
<gene>
    <name evidence="1" type="ORF">ColLi_03092</name>
</gene>
<keyword evidence="2" id="KW-1185">Reference proteome</keyword>
<evidence type="ECO:0000313" key="2">
    <source>
        <dbReference type="Proteomes" id="UP001055172"/>
    </source>
</evidence>
<accession>A0AA37GGE8</accession>
<dbReference type="Proteomes" id="UP001055172">
    <property type="component" value="Unassembled WGS sequence"/>
</dbReference>
<dbReference type="AlphaFoldDB" id="A0AA37GGE8"/>
<proteinExistence type="predicted"/>
<dbReference type="EMBL" id="BPPX01000005">
    <property type="protein sequence ID" value="GJC80254.1"/>
    <property type="molecule type" value="Genomic_DNA"/>
</dbReference>
<sequence>MSSWHSMQEVIEGVGVLALLGDLNERRVDPPAGFDAVQAANNELELLVEVVVKILNGAVMGCNIDAFDAAHNKLGGDLGLGLAYVGLSKEELSVEVRDIDGV</sequence>
<organism evidence="1 2">
    <name type="scientific">Colletotrichum liriopes</name>
    <dbReference type="NCBI Taxonomy" id="708192"/>
    <lineage>
        <taxon>Eukaryota</taxon>
        <taxon>Fungi</taxon>
        <taxon>Dikarya</taxon>
        <taxon>Ascomycota</taxon>
        <taxon>Pezizomycotina</taxon>
        <taxon>Sordariomycetes</taxon>
        <taxon>Hypocreomycetidae</taxon>
        <taxon>Glomerellales</taxon>
        <taxon>Glomerellaceae</taxon>
        <taxon>Colletotrichum</taxon>
        <taxon>Colletotrichum spaethianum species complex</taxon>
    </lineage>
</organism>
<reference evidence="1 2" key="1">
    <citation type="submission" date="2021-07" db="EMBL/GenBank/DDBJ databases">
        <title>Genome data of Colletotrichum spaethianum.</title>
        <authorList>
            <person name="Utami Y.D."/>
            <person name="Hiruma K."/>
        </authorList>
    </citation>
    <scope>NUCLEOTIDE SEQUENCE [LARGE SCALE GENOMIC DNA]</scope>
    <source>
        <strain evidence="1 2">MAFF 242679</strain>
    </source>
</reference>
<evidence type="ECO:0000313" key="1">
    <source>
        <dbReference type="EMBL" id="GJC80254.1"/>
    </source>
</evidence>
<comment type="caution">
    <text evidence="1">The sequence shown here is derived from an EMBL/GenBank/DDBJ whole genome shotgun (WGS) entry which is preliminary data.</text>
</comment>